<dbReference type="AlphaFoldDB" id="A0A844H342"/>
<evidence type="ECO:0000313" key="1">
    <source>
        <dbReference type="EMBL" id="MTH35286.1"/>
    </source>
</evidence>
<accession>A0A844H342</accession>
<dbReference type="OrthoDB" id="1672942at2"/>
<dbReference type="EMBL" id="WMIF01000015">
    <property type="protein sequence ID" value="MTH35286.1"/>
    <property type="molecule type" value="Genomic_DNA"/>
</dbReference>
<evidence type="ECO:0000313" key="2">
    <source>
        <dbReference type="Proteomes" id="UP000442533"/>
    </source>
</evidence>
<dbReference type="InterPro" id="IPR012062">
    <property type="entry name" value="GatZ/KbaZ-like"/>
</dbReference>
<keyword evidence="2" id="KW-1185">Reference proteome</keyword>
<dbReference type="Gene3D" id="3.20.20.70">
    <property type="entry name" value="Aldolase class I"/>
    <property type="match status" value="1"/>
</dbReference>
<dbReference type="SUPFAM" id="SSF51569">
    <property type="entry name" value="Aldolase"/>
    <property type="match status" value="1"/>
</dbReference>
<dbReference type="RefSeq" id="WP_155064840.1">
    <property type="nucleotide sequence ID" value="NZ_WMIF01000015.1"/>
</dbReference>
<protein>
    <submittedName>
        <fullName evidence="1">Uncharacterized protein</fullName>
    </submittedName>
</protein>
<reference evidence="1 2" key="1">
    <citation type="submission" date="2019-11" db="EMBL/GenBank/DDBJ databases">
        <authorList>
            <person name="Dong K."/>
        </authorList>
    </citation>
    <scope>NUCLEOTIDE SEQUENCE [LARGE SCALE GENOMIC DNA]</scope>
    <source>
        <strain evidence="1 2">JCM 17370</strain>
    </source>
</reference>
<gene>
    <name evidence="1" type="ORF">GL279_11805</name>
</gene>
<dbReference type="GO" id="GO:0005975">
    <property type="term" value="P:carbohydrate metabolic process"/>
    <property type="evidence" value="ECO:0007669"/>
    <property type="project" value="InterPro"/>
</dbReference>
<name>A0A844H342_9RHOB</name>
<dbReference type="Pfam" id="PF08013">
    <property type="entry name" value="GatZ_KbaZ-like"/>
    <property type="match status" value="2"/>
</dbReference>
<organism evidence="1 2">
    <name type="scientific">Paracoccus limosus</name>
    <dbReference type="NCBI Taxonomy" id="913252"/>
    <lineage>
        <taxon>Bacteria</taxon>
        <taxon>Pseudomonadati</taxon>
        <taxon>Pseudomonadota</taxon>
        <taxon>Alphaproteobacteria</taxon>
        <taxon>Rhodobacterales</taxon>
        <taxon>Paracoccaceae</taxon>
        <taxon>Paracoccus</taxon>
    </lineage>
</organism>
<comment type="caution">
    <text evidence="1">The sequence shown here is derived from an EMBL/GenBank/DDBJ whole genome shotgun (WGS) entry which is preliminary data.</text>
</comment>
<dbReference type="Proteomes" id="UP000442533">
    <property type="component" value="Unassembled WGS sequence"/>
</dbReference>
<dbReference type="InterPro" id="IPR013785">
    <property type="entry name" value="Aldolase_TIM"/>
</dbReference>
<proteinExistence type="predicted"/>
<sequence length="401" mass="42758">MTDLLTPIVRAVRQQIGQAIPAVASVLPDVIAAALRQARDHDMPALIEAPADEVNRFGGSSGLTPDGFAALVRGIAASQNLDRVPLILGAAGLGPLPTAGLGREAALLRAEREVMDFAAAGFTRLQFHGPDAESVARLVAAAEASAPAPAALCHALPADFVPDGDVTTPETLARALDLHEAAFAGAGLGPAVWRRVRTVVVRLGLGYGPTYVERFDMEQPDLLSAVLQDRDRIALEVRGADYQTASACADLTRRNVAVLGLGPALSFAWREALYALSHVHGWTSGSAHVSERMEALMLADPAAWGADDPATAHLATDAQQRMLRHFGFLDRIRHYWPRARPELEAMADDLQASGMPYPLLLQYLPPETLGRAARLDLPPAQAILQAQVEQALAPCYPEEIC</sequence>
<dbReference type="Gene3D" id="1.10.400.20">
    <property type="entry name" value="putative tagatose 6-phosphate kinase domain like"/>
    <property type="match status" value="1"/>
</dbReference>